<keyword evidence="3" id="KW-1185">Reference proteome</keyword>
<keyword evidence="1" id="KW-0732">Signal</keyword>
<feature type="chain" id="PRO_5039325206" description="GLTT repeat-containing protein" evidence="1">
    <location>
        <begin position="28"/>
        <end position="155"/>
    </location>
</feature>
<reference evidence="2 3" key="1">
    <citation type="submission" date="2020-08" db="EMBL/GenBank/DDBJ databases">
        <title>Sequencing the genomes of 1000 actinobacteria strains.</title>
        <authorList>
            <person name="Klenk H.-P."/>
        </authorList>
    </citation>
    <scope>NUCLEOTIDE SEQUENCE [LARGE SCALE GENOMIC DNA]</scope>
    <source>
        <strain evidence="2 3">DSM 45486</strain>
    </source>
</reference>
<comment type="caution">
    <text evidence="2">The sequence shown here is derived from an EMBL/GenBank/DDBJ whole genome shotgun (WGS) entry which is preliminary data.</text>
</comment>
<proteinExistence type="predicted"/>
<dbReference type="AlphaFoldDB" id="A0A7W9HLN1"/>
<dbReference type="Proteomes" id="UP000552097">
    <property type="component" value="Unassembled WGS sequence"/>
</dbReference>
<accession>A0A7W9HLN1</accession>
<feature type="signal peptide" evidence="1">
    <location>
        <begin position="1"/>
        <end position="27"/>
    </location>
</feature>
<dbReference type="InterPro" id="IPR006311">
    <property type="entry name" value="TAT_signal"/>
</dbReference>
<gene>
    <name evidence="2" type="ORF">F4560_003956</name>
</gene>
<name>A0A7W9HLN1_9PSEU</name>
<evidence type="ECO:0000313" key="3">
    <source>
        <dbReference type="Proteomes" id="UP000552097"/>
    </source>
</evidence>
<organism evidence="2 3">
    <name type="scientific">Saccharothrix ecbatanensis</name>
    <dbReference type="NCBI Taxonomy" id="1105145"/>
    <lineage>
        <taxon>Bacteria</taxon>
        <taxon>Bacillati</taxon>
        <taxon>Actinomycetota</taxon>
        <taxon>Actinomycetes</taxon>
        <taxon>Pseudonocardiales</taxon>
        <taxon>Pseudonocardiaceae</taxon>
        <taxon>Saccharothrix</taxon>
    </lineage>
</organism>
<dbReference type="RefSeq" id="WP_184921937.1">
    <property type="nucleotide sequence ID" value="NZ_JACHMO010000001.1"/>
</dbReference>
<dbReference type="EMBL" id="JACHMO010000001">
    <property type="protein sequence ID" value="MBB5804188.1"/>
    <property type="molecule type" value="Genomic_DNA"/>
</dbReference>
<protein>
    <recommendedName>
        <fullName evidence="4">GLTT repeat-containing protein</fullName>
    </recommendedName>
</protein>
<dbReference type="PROSITE" id="PS51318">
    <property type="entry name" value="TAT"/>
    <property type="match status" value="1"/>
</dbReference>
<evidence type="ECO:0008006" key="4">
    <source>
        <dbReference type="Google" id="ProtNLM"/>
    </source>
</evidence>
<evidence type="ECO:0000313" key="2">
    <source>
        <dbReference type="EMBL" id="MBB5804188.1"/>
    </source>
</evidence>
<sequence length="155" mass="15323">MSGIRTRRLLRAAALLAVGASPLLASAASAAEAPTDSLDSTIGHAPKVGGVVTKPATDLLSGKAVKLPPPVVNGSQGINVPKAAPAPNVPAVPGVPQAGLSQLGLPVVGDALTGQGRSLPAAPVVPQLPPPVSAQELPDLRPELEKLPVRVPVVG</sequence>
<evidence type="ECO:0000256" key="1">
    <source>
        <dbReference type="SAM" id="SignalP"/>
    </source>
</evidence>